<dbReference type="Proteomes" id="UP001491310">
    <property type="component" value="Unassembled WGS sequence"/>
</dbReference>
<reference evidence="7 8" key="1">
    <citation type="journal article" date="2024" name="Nat. Commun.">
        <title>Phylogenomics reveals the evolutionary origins of lichenization in chlorophyte algae.</title>
        <authorList>
            <person name="Puginier C."/>
            <person name="Libourel C."/>
            <person name="Otte J."/>
            <person name="Skaloud P."/>
            <person name="Haon M."/>
            <person name="Grisel S."/>
            <person name="Petersen M."/>
            <person name="Berrin J.G."/>
            <person name="Delaux P.M."/>
            <person name="Dal Grande F."/>
            <person name="Keller J."/>
        </authorList>
    </citation>
    <scope>NUCLEOTIDE SEQUENCE [LARGE SCALE GENOMIC DNA]</scope>
    <source>
        <strain evidence="7 8">SAG 216-7</strain>
    </source>
</reference>
<dbReference type="InterPro" id="IPR029063">
    <property type="entry name" value="SAM-dependent_MTases_sf"/>
</dbReference>
<dbReference type="SUPFAM" id="SSF53335">
    <property type="entry name" value="S-adenosyl-L-methionine-dependent methyltransferases"/>
    <property type="match status" value="2"/>
</dbReference>
<dbReference type="CDD" id="cd02440">
    <property type="entry name" value="AdoMet_MTases"/>
    <property type="match status" value="1"/>
</dbReference>
<dbReference type="InterPro" id="IPR051419">
    <property type="entry name" value="Lys/N-term_MeTrsfase_sf"/>
</dbReference>
<evidence type="ECO:0000256" key="5">
    <source>
        <dbReference type="SAM" id="MobiDB-lite"/>
    </source>
</evidence>
<feature type="domain" description="Methyltransferase" evidence="6">
    <location>
        <begin position="11"/>
        <end position="86"/>
    </location>
</feature>
<proteinExistence type="inferred from homology"/>
<evidence type="ECO:0000313" key="8">
    <source>
        <dbReference type="Proteomes" id="UP001491310"/>
    </source>
</evidence>
<keyword evidence="8" id="KW-1185">Reference proteome</keyword>
<dbReference type="PANTHER" id="PTHR12176:SF78">
    <property type="entry name" value="EEF1A LYSINE AND N-TERMINAL METHYLTRANSFERASE"/>
    <property type="match status" value="1"/>
</dbReference>
<dbReference type="Gene3D" id="3.40.50.150">
    <property type="entry name" value="Vaccinia Virus protein VP39"/>
    <property type="match status" value="2"/>
</dbReference>
<evidence type="ECO:0000259" key="6">
    <source>
        <dbReference type="Pfam" id="PF13649"/>
    </source>
</evidence>
<keyword evidence="2" id="KW-0489">Methyltransferase</keyword>
<protein>
    <recommendedName>
        <fullName evidence="6">Methyltransferase domain-containing protein</fullName>
    </recommendedName>
</protein>
<sequence>MLPLVKESKAILVVACGNSDLSADMYDEGCTGITNVDFSKTVIKEMMLKNLRKRPLMKWLVMDMTNTKFVGNSFDAIVDKGGLDALMGEDTAGSEDAGGKLLAEVARLLTYKESATYLCVTLAQTHVLKKLLGAFQSGWSIKLQRVPPSPDMAMSPLQPVLAILQRCLQQQGDGPGSLGSAPVELGFGEDSACPNAEQILDIIKVVKEENAARALGKQQDQEDIFARLHPGARIAIPSLPMTATEVGSLRGAVGSDEAQSPQEARSNGGADVDRNGQASCYAPGSQEDTASLGNSSARFSAIVLDNKQEALERAVHECCVFIVPQGREQEWLFATAEGQWAVAADCMAKRVILVILNRGHTFKGTSAVNRELSPLVKDLAPADVREGEKKIPILTTGEGIGERVVLEEAASAINGHIAVEDVKVQLPDAEDPTEMQWLRRMVFTSNRNLTQSEAYLIPASAAGPLQDKGKASRKGKSRKPGKGKDEGYAPMVPSYEILASEYHSAMVAGLSLIAEQLLERRQTRGEHGRVLVVGLGGGALPIYLHSCLGLSVDCVELDATVAGLARRHFGFADVTSQPSLTARVGDGLEAVADLAHAPDAPLLDVLIVDAGSGDASLAMTCPPAAFLGDRFLENARTAVRPDGLLIVNCVSRSAEAFSNAAAALQAVFAEVYELGMETDVNRVLFAAPTPLPESVRGKVGRSGKSAMQLVANLLPLAASEGSSAGLEVPPDAPLVTQMQAMKLLDRPAQQQ</sequence>
<feature type="region of interest" description="Disordered" evidence="5">
    <location>
        <begin position="465"/>
        <end position="487"/>
    </location>
</feature>
<comment type="caution">
    <text evidence="7">The sequence shown here is derived from an EMBL/GenBank/DDBJ whole genome shotgun (WGS) entry which is preliminary data.</text>
</comment>
<accession>A0ABR2YFX0</accession>
<evidence type="ECO:0000256" key="4">
    <source>
        <dbReference type="ARBA" id="ARBA00023268"/>
    </source>
</evidence>
<comment type="similarity">
    <text evidence="1">Belongs to the methyltransferase superfamily.</text>
</comment>
<evidence type="ECO:0000256" key="3">
    <source>
        <dbReference type="ARBA" id="ARBA00022679"/>
    </source>
</evidence>
<organism evidence="7 8">
    <name type="scientific">Coccomyxa subellipsoidea</name>
    <dbReference type="NCBI Taxonomy" id="248742"/>
    <lineage>
        <taxon>Eukaryota</taxon>
        <taxon>Viridiplantae</taxon>
        <taxon>Chlorophyta</taxon>
        <taxon>core chlorophytes</taxon>
        <taxon>Trebouxiophyceae</taxon>
        <taxon>Trebouxiophyceae incertae sedis</taxon>
        <taxon>Coccomyxaceae</taxon>
        <taxon>Coccomyxa</taxon>
    </lineage>
</organism>
<dbReference type="Pfam" id="PF13649">
    <property type="entry name" value="Methyltransf_25"/>
    <property type="match status" value="1"/>
</dbReference>
<dbReference type="EMBL" id="JALJOT010000012">
    <property type="protein sequence ID" value="KAK9904702.1"/>
    <property type="molecule type" value="Genomic_DNA"/>
</dbReference>
<gene>
    <name evidence="7" type="ORF">WJX75_000847</name>
</gene>
<evidence type="ECO:0000256" key="2">
    <source>
        <dbReference type="ARBA" id="ARBA00022603"/>
    </source>
</evidence>
<dbReference type="InterPro" id="IPR041698">
    <property type="entry name" value="Methyltransf_25"/>
</dbReference>
<evidence type="ECO:0000313" key="7">
    <source>
        <dbReference type="EMBL" id="KAK9904702.1"/>
    </source>
</evidence>
<dbReference type="PANTHER" id="PTHR12176">
    <property type="entry name" value="SAM-DEPENDENT METHYLTRANSFERASE SUPERFAMILY PROTEIN"/>
    <property type="match status" value="1"/>
</dbReference>
<feature type="compositionally biased region" description="Basic residues" evidence="5">
    <location>
        <begin position="471"/>
        <end position="481"/>
    </location>
</feature>
<name>A0ABR2YFX0_9CHLO</name>
<keyword evidence="3" id="KW-0808">Transferase</keyword>
<keyword evidence="4" id="KW-0511">Multifunctional enzyme</keyword>
<evidence type="ECO:0000256" key="1">
    <source>
        <dbReference type="ARBA" id="ARBA00008361"/>
    </source>
</evidence>
<feature type="region of interest" description="Disordered" evidence="5">
    <location>
        <begin position="252"/>
        <end position="289"/>
    </location>
</feature>